<sequence length="468" mass="53006">MAASSSSGFTDPLDDIAYLLHLPTHMTARHTMKTEEMCINDDWATALVVDPVLGFTTHKMGITEMEKPSEAELKERVNIMNRYLDKQDIRLALYTWFHLRSVKKFMEQKTRKERLNFRDHLLRFLQLFFRFSGFTIGPTMRYSMENHRGGKLVATSSWNAGEEMTTLVGVIRSLTKSEERTYLKPDGSNFSVMYSSRKRCSQLWLGPTAYINHDCNANTEFIPKGSNVVLKVLRHIKENEEITCFYGEDFFGLGNGNCECATCEKRGTGKYALDIEGNSGKKARIEDNCFTVEEEVIVTCEKIGTGRYASNIEGNSSTVEEEVIDFEDKKMPVGEQEIIAFEDRKNSTESTAQSVVAGNSDGIHIGRSPHRVHFKLPQKPGQPLKSILKVSRKVWDADEEYIDVDDSTIANGTQKTAKESLAGGIPNRDHLCDSSTQTCDSFATVPQFYTNTYKPYIPKLLTYTCKRK</sequence>
<keyword evidence="7" id="KW-0808">Transferase</keyword>
<dbReference type="GO" id="GO:0005634">
    <property type="term" value="C:nucleus"/>
    <property type="evidence" value="ECO:0007669"/>
    <property type="project" value="UniProtKB-SubCell"/>
</dbReference>
<dbReference type="SMART" id="SM00317">
    <property type="entry name" value="SET"/>
    <property type="match status" value="1"/>
</dbReference>
<evidence type="ECO:0000256" key="1">
    <source>
        <dbReference type="ARBA" id="ARBA00004123"/>
    </source>
</evidence>
<keyword evidence="8" id="KW-0949">S-adenosyl-L-methionine</keyword>
<keyword evidence="6" id="KW-0489">Methyltransferase</keyword>
<evidence type="ECO:0000256" key="10">
    <source>
        <dbReference type="ARBA" id="ARBA00023015"/>
    </source>
</evidence>
<evidence type="ECO:0000259" key="13">
    <source>
        <dbReference type="PROSITE" id="PS50280"/>
    </source>
</evidence>
<dbReference type="InterPro" id="IPR025790">
    <property type="entry name" value="Suv4-20_animal"/>
</dbReference>
<dbReference type="PROSITE" id="PS51570">
    <property type="entry name" value="SAM_MT43_SUVAR420_2"/>
    <property type="match status" value="1"/>
</dbReference>
<dbReference type="InterPro" id="IPR001214">
    <property type="entry name" value="SET_dom"/>
</dbReference>
<keyword evidence="11" id="KW-0804">Transcription</keyword>
<keyword evidence="9" id="KW-0156">Chromatin regulator</keyword>
<dbReference type="GO" id="GO:0140941">
    <property type="term" value="F:histone H4K20me methyltransferase activity"/>
    <property type="evidence" value="ECO:0007669"/>
    <property type="project" value="UniProtKB-EC"/>
</dbReference>
<dbReference type="WBParaSite" id="L893_g26747.t2">
    <property type="protein sequence ID" value="L893_g26747.t2"/>
    <property type="gene ID" value="L893_g26747"/>
</dbReference>
<dbReference type="GO" id="GO:0005694">
    <property type="term" value="C:chromosome"/>
    <property type="evidence" value="ECO:0007669"/>
    <property type="project" value="UniProtKB-SubCell"/>
</dbReference>
<evidence type="ECO:0000256" key="3">
    <source>
        <dbReference type="ARBA" id="ARBA00012188"/>
    </source>
</evidence>
<dbReference type="CDD" id="cd10524">
    <property type="entry name" value="SET_Suv4-20-like"/>
    <property type="match status" value="1"/>
</dbReference>
<evidence type="ECO:0000256" key="6">
    <source>
        <dbReference type="ARBA" id="ARBA00022603"/>
    </source>
</evidence>
<evidence type="ECO:0000256" key="2">
    <source>
        <dbReference type="ARBA" id="ARBA00004286"/>
    </source>
</evidence>
<dbReference type="GO" id="GO:0032259">
    <property type="term" value="P:methylation"/>
    <property type="evidence" value="ECO:0007669"/>
    <property type="project" value="UniProtKB-KW"/>
</dbReference>
<dbReference type="Pfam" id="PF00856">
    <property type="entry name" value="SET"/>
    <property type="match status" value="1"/>
</dbReference>
<dbReference type="Gene3D" id="1.10.10.1700">
    <property type="entry name" value="Histone-lysine N-methyltransferase"/>
    <property type="match status" value="1"/>
</dbReference>
<dbReference type="PANTHER" id="PTHR12977">
    <property type="entry name" value="SUPPRESSOR OF VARIEGATION 4-20-RELATED"/>
    <property type="match status" value="1"/>
</dbReference>
<dbReference type="InterPro" id="IPR046341">
    <property type="entry name" value="SET_dom_sf"/>
</dbReference>
<evidence type="ECO:0000256" key="9">
    <source>
        <dbReference type="ARBA" id="ARBA00022853"/>
    </source>
</evidence>
<protein>
    <recommendedName>
        <fullName evidence="3">[histone H4]-N-methyl-L-lysine(20) N-methyltransferase</fullName>
        <ecNumber evidence="3">2.1.1.362</ecNumber>
    </recommendedName>
</protein>
<evidence type="ECO:0000313" key="15">
    <source>
        <dbReference type="WBParaSite" id="L893_g26747.t2"/>
    </source>
</evidence>
<evidence type="ECO:0000313" key="14">
    <source>
        <dbReference type="Proteomes" id="UP000095287"/>
    </source>
</evidence>
<name>A0A1I7ZIG3_9BILA</name>
<dbReference type="Proteomes" id="UP000095287">
    <property type="component" value="Unplaced"/>
</dbReference>
<dbReference type="AlphaFoldDB" id="A0A1I7ZIG3"/>
<evidence type="ECO:0000256" key="11">
    <source>
        <dbReference type="ARBA" id="ARBA00023163"/>
    </source>
</evidence>
<keyword evidence="4" id="KW-0158">Chromosome</keyword>
<dbReference type="InterPro" id="IPR039977">
    <property type="entry name" value="Suv4-20/Set9"/>
</dbReference>
<proteinExistence type="predicted"/>
<reference evidence="15" key="1">
    <citation type="submission" date="2016-11" db="UniProtKB">
        <authorList>
            <consortium name="WormBaseParasite"/>
        </authorList>
    </citation>
    <scope>IDENTIFICATION</scope>
</reference>
<evidence type="ECO:0000256" key="4">
    <source>
        <dbReference type="ARBA" id="ARBA00022454"/>
    </source>
</evidence>
<evidence type="ECO:0000256" key="5">
    <source>
        <dbReference type="ARBA" id="ARBA00022491"/>
    </source>
</evidence>
<accession>A0A1I7ZIG3</accession>
<dbReference type="EC" id="2.1.1.362" evidence="3"/>
<comment type="subcellular location">
    <subcellularLocation>
        <location evidence="2">Chromosome</location>
    </subcellularLocation>
    <subcellularLocation>
        <location evidence="1">Nucleus</location>
    </subcellularLocation>
</comment>
<dbReference type="PROSITE" id="PS50280">
    <property type="entry name" value="SET"/>
    <property type="match status" value="1"/>
</dbReference>
<organism evidence="14 15">
    <name type="scientific">Steinernema glaseri</name>
    <dbReference type="NCBI Taxonomy" id="37863"/>
    <lineage>
        <taxon>Eukaryota</taxon>
        <taxon>Metazoa</taxon>
        <taxon>Ecdysozoa</taxon>
        <taxon>Nematoda</taxon>
        <taxon>Chromadorea</taxon>
        <taxon>Rhabditida</taxon>
        <taxon>Tylenchina</taxon>
        <taxon>Panagrolaimomorpha</taxon>
        <taxon>Strongyloidoidea</taxon>
        <taxon>Steinernematidae</taxon>
        <taxon>Steinernema</taxon>
    </lineage>
</organism>
<keyword evidence="12" id="KW-0539">Nucleus</keyword>
<dbReference type="InterPro" id="IPR041938">
    <property type="entry name" value="Hist-Lys_N-MTase_N"/>
</dbReference>
<keyword evidence="14" id="KW-1185">Reference proteome</keyword>
<evidence type="ECO:0000256" key="12">
    <source>
        <dbReference type="ARBA" id="ARBA00023242"/>
    </source>
</evidence>
<dbReference type="SUPFAM" id="SSF82199">
    <property type="entry name" value="SET domain"/>
    <property type="match status" value="1"/>
</dbReference>
<feature type="domain" description="SET" evidence="13">
    <location>
        <begin position="132"/>
        <end position="247"/>
    </location>
</feature>
<keyword evidence="5" id="KW-0678">Repressor</keyword>
<keyword evidence="10" id="KW-0805">Transcription regulation</keyword>
<evidence type="ECO:0000256" key="7">
    <source>
        <dbReference type="ARBA" id="ARBA00022679"/>
    </source>
</evidence>
<evidence type="ECO:0000256" key="8">
    <source>
        <dbReference type="ARBA" id="ARBA00022691"/>
    </source>
</evidence>
<dbReference type="Gene3D" id="2.170.270.10">
    <property type="entry name" value="SET domain"/>
    <property type="match status" value="1"/>
</dbReference>
<dbReference type="PANTHER" id="PTHR12977:SF4">
    <property type="entry name" value="HISTONE-LYSINE N-METHYLTRANSFERASE KMT5B"/>
    <property type="match status" value="1"/>
</dbReference>